<dbReference type="Proteomes" id="UP000178558">
    <property type="component" value="Unassembled WGS sequence"/>
</dbReference>
<evidence type="ECO:0000313" key="2">
    <source>
        <dbReference type="EMBL" id="OGK49880.1"/>
    </source>
</evidence>
<reference evidence="2 3" key="1">
    <citation type="journal article" date="2016" name="Nat. Commun.">
        <title>Thousands of microbial genomes shed light on interconnected biogeochemical processes in an aquifer system.</title>
        <authorList>
            <person name="Anantharaman K."/>
            <person name="Brown C.T."/>
            <person name="Hug L.A."/>
            <person name="Sharon I."/>
            <person name="Castelle C.J."/>
            <person name="Probst A.J."/>
            <person name="Thomas B.C."/>
            <person name="Singh A."/>
            <person name="Wilkins M.J."/>
            <person name="Karaoz U."/>
            <person name="Brodie E.L."/>
            <person name="Williams K.H."/>
            <person name="Hubbard S.S."/>
            <person name="Banfield J.F."/>
        </authorList>
    </citation>
    <scope>NUCLEOTIDE SEQUENCE [LARGE SCALE GENOMIC DNA]</scope>
</reference>
<proteinExistence type="predicted"/>
<organism evidence="2 3">
    <name type="scientific">Candidatus Roizmanbacteria bacterium RIFCSPLOWO2_01_FULL_40_42</name>
    <dbReference type="NCBI Taxonomy" id="1802066"/>
    <lineage>
        <taxon>Bacteria</taxon>
        <taxon>Candidatus Roizmaniibacteriota</taxon>
    </lineage>
</organism>
<comment type="caution">
    <text evidence="2">The sequence shown here is derived from an EMBL/GenBank/DDBJ whole genome shotgun (WGS) entry which is preliminary data.</text>
</comment>
<dbReference type="EMBL" id="MGAQ01000024">
    <property type="protein sequence ID" value="OGK49880.1"/>
    <property type="molecule type" value="Genomic_DNA"/>
</dbReference>
<feature type="compositionally biased region" description="Basic and acidic residues" evidence="1">
    <location>
        <begin position="525"/>
        <end position="538"/>
    </location>
</feature>
<protein>
    <submittedName>
        <fullName evidence="2">Uncharacterized protein</fullName>
    </submittedName>
</protein>
<gene>
    <name evidence="2" type="ORF">A3B50_03785</name>
</gene>
<evidence type="ECO:0000256" key="1">
    <source>
        <dbReference type="SAM" id="MobiDB-lite"/>
    </source>
</evidence>
<evidence type="ECO:0000313" key="3">
    <source>
        <dbReference type="Proteomes" id="UP000178558"/>
    </source>
</evidence>
<feature type="region of interest" description="Disordered" evidence="1">
    <location>
        <begin position="627"/>
        <end position="657"/>
    </location>
</feature>
<name>A0A1F7J2P7_9BACT</name>
<accession>A0A1F7J2P7</accession>
<dbReference type="AlphaFoldDB" id="A0A1F7J2P7"/>
<feature type="compositionally biased region" description="Basic and acidic residues" evidence="1">
    <location>
        <begin position="627"/>
        <end position="650"/>
    </location>
</feature>
<sequence>MASTPAEGFVMFSRHLKLGHDADPLRKEMDSTNREIAMWNETLPLLVVNNPRSEQLVLEIGRSGGILQRTKAFMTELLQPTEDHSRDVNDAFLLIGAQMTCLEQVEKQTALFGDLANGDHKEQIDRVVELDAFRHSTALFVKLCGVTFREIAEDRGPATIAAFLNFIVEPQLFMQVIGDVTLEEFIGENQDYPAGKYPNITKQGLHLAIVLLLGLDNVDRELMFRESRDLGSRGQAATNALRLIDNLNQRRKETGDILLNPEKAPEKHDELVGVIGRYIAEDDPEERALLCALRNMMLLEEDQIARVYRKTRELANEREGSDIYNKIADRLIKYLKDHPKEFGSFTHPDDAEAIFDASQLDPDRLESLLWEEISKEAQEIIRFSYRKKFDVDPSIISEGLGFSQVGSIQVEFKPQHPRSAYIVIEWKKEDSEESIRFEFELNAKEKKLKWSILDSPDDPNLEENLVALKMACESLAHVALTDIRRQRQEEVASHSQPARIHSTREIQQNDGIPGEKRRKKRLARKKESNGDKGIHEGRPNGNPQPKDKKLIEGADDEESGKIWEGMAKRVTKHVAQVTRAIKRFSEEGVGVLHHYKSGSNGKKDGDLYTLQVQTPGQTVWVILRKHEDEGSEKEEKAEHYSVEDVTPIDKKIHHSKR</sequence>
<feature type="region of interest" description="Disordered" evidence="1">
    <location>
        <begin position="488"/>
        <end position="560"/>
    </location>
</feature>